<feature type="transmembrane region" description="Helical" evidence="11">
    <location>
        <begin position="190"/>
        <end position="208"/>
    </location>
</feature>
<evidence type="ECO:0000313" key="14">
    <source>
        <dbReference type="Proteomes" id="UP000620366"/>
    </source>
</evidence>
<dbReference type="InterPro" id="IPR028055">
    <property type="entry name" value="YidC/Oxa/ALB_C"/>
</dbReference>
<proteinExistence type="inferred from homology"/>
<comment type="similarity">
    <text evidence="9">Belongs to the OXA1/ALB3/YidC family.</text>
</comment>
<evidence type="ECO:0000259" key="12">
    <source>
        <dbReference type="Pfam" id="PF02096"/>
    </source>
</evidence>
<keyword evidence="3" id="KW-1003">Cell membrane</keyword>
<feature type="transmembrane region" description="Helical" evidence="11">
    <location>
        <begin position="228"/>
        <end position="249"/>
    </location>
</feature>
<comment type="subcellular location">
    <subcellularLocation>
        <location evidence="1">Cell membrane</location>
        <topology evidence="1">Multi-pass membrane protein</topology>
    </subcellularLocation>
    <subcellularLocation>
        <location evidence="9">Membrane</location>
        <topology evidence="9">Multi-pass membrane protein</topology>
    </subcellularLocation>
</comment>
<feature type="transmembrane region" description="Helical" evidence="11">
    <location>
        <begin position="27"/>
        <end position="47"/>
    </location>
</feature>
<evidence type="ECO:0000256" key="4">
    <source>
        <dbReference type="ARBA" id="ARBA00022692"/>
    </source>
</evidence>
<dbReference type="PANTHER" id="PTHR12428">
    <property type="entry name" value="OXA1"/>
    <property type="match status" value="1"/>
</dbReference>
<gene>
    <name evidence="13" type="ORF">H8695_10090</name>
</gene>
<dbReference type="GO" id="GO:0005886">
    <property type="term" value="C:plasma membrane"/>
    <property type="evidence" value="ECO:0007669"/>
    <property type="project" value="UniProtKB-SubCell"/>
</dbReference>
<dbReference type="InterPro" id="IPR047196">
    <property type="entry name" value="YidC_ALB_C"/>
</dbReference>
<evidence type="ECO:0000256" key="5">
    <source>
        <dbReference type="ARBA" id="ARBA00022927"/>
    </source>
</evidence>
<feature type="domain" description="Membrane insertase YidC/Oxa/ALB C-terminal" evidence="12">
    <location>
        <begin position="27"/>
        <end position="263"/>
    </location>
</feature>
<dbReference type="Proteomes" id="UP000620366">
    <property type="component" value="Unassembled WGS sequence"/>
</dbReference>
<dbReference type="EMBL" id="JACRSP010000005">
    <property type="protein sequence ID" value="MBC8537037.1"/>
    <property type="molecule type" value="Genomic_DNA"/>
</dbReference>
<evidence type="ECO:0000256" key="11">
    <source>
        <dbReference type="SAM" id="Phobius"/>
    </source>
</evidence>
<keyword evidence="14" id="KW-1185">Reference proteome</keyword>
<evidence type="ECO:0000256" key="1">
    <source>
        <dbReference type="ARBA" id="ARBA00004651"/>
    </source>
</evidence>
<dbReference type="GO" id="GO:0032977">
    <property type="term" value="F:membrane insertase activity"/>
    <property type="evidence" value="ECO:0007669"/>
    <property type="project" value="InterPro"/>
</dbReference>
<evidence type="ECO:0000256" key="10">
    <source>
        <dbReference type="SAM" id="MobiDB-lite"/>
    </source>
</evidence>
<comment type="caution">
    <text evidence="13">The sequence shown here is derived from an EMBL/GenBank/DDBJ whole genome shotgun (WGS) entry which is preliminary data.</text>
</comment>
<keyword evidence="2" id="KW-0813">Transport</keyword>
<protein>
    <submittedName>
        <fullName evidence="13">YidC/Oxa1 family membrane protein insertase</fullName>
    </submittedName>
</protein>
<evidence type="ECO:0000313" key="13">
    <source>
        <dbReference type="EMBL" id="MBC8537037.1"/>
    </source>
</evidence>
<feature type="compositionally biased region" description="Acidic residues" evidence="10">
    <location>
        <begin position="337"/>
        <end position="347"/>
    </location>
</feature>
<evidence type="ECO:0000256" key="8">
    <source>
        <dbReference type="ARBA" id="ARBA00023186"/>
    </source>
</evidence>
<keyword evidence="8" id="KW-0143">Chaperone</keyword>
<keyword evidence="5" id="KW-0653">Protein transport</keyword>
<name>A0A926DFU1_9FIRM</name>
<reference evidence="13" key="1">
    <citation type="submission" date="2020-08" db="EMBL/GenBank/DDBJ databases">
        <title>Genome public.</title>
        <authorList>
            <person name="Liu C."/>
            <person name="Sun Q."/>
        </authorList>
    </citation>
    <scope>NUCLEOTIDE SEQUENCE</scope>
    <source>
        <strain evidence="13">BX7</strain>
    </source>
</reference>
<sequence>MGQIFDVILNQPLGWVIKFCYDLVNNYGLAIILFTILVKLILFPLGIKQQKGSIAMLRMKPKEEAIRKKYAKDKEKLNQALMELYQDEGYSPMAGCLPLLIQFPIIFSLYKIINEPLTYILNLSQDTIRAIDAALNLGMIDKPGYIQIPIAEAMYHNADKIAHLLPEGVKPIDFNFFGINLAETPSFTKISLLWLIPILAGVMAWVSGWYMQKMNPAPQQANMKTMNLVMPIMSLIFCFQMPAGVGLYWSMSSVMSMVQSWGLNLIYNPKKIIAQMEEEERQKEEIRKKKKALMQQKLALERAEAEEAAKKKHSGARKYNNQKKQDQNEPQVPQDGAADDGDGQGEE</sequence>
<evidence type="ECO:0000256" key="6">
    <source>
        <dbReference type="ARBA" id="ARBA00022989"/>
    </source>
</evidence>
<evidence type="ECO:0000256" key="2">
    <source>
        <dbReference type="ARBA" id="ARBA00022448"/>
    </source>
</evidence>
<dbReference type="AlphaFoldDB" id="A0A926DFU1"/>
<dbReference type="NCBIfam" id="TIGR03592">
    <property type="entry name" value="yidC_oxa1_cterm"/>
    <property type="match status" value="1"/>
</dbReference>
<dbReference type="CDD" id="cd20070">
    <property type="entry name" value="5TM_YidC_Alb3"/>
    <property type="match status" value="1"/>
</dbReference>
<dbReference type="GO" id="GO:0051205">
    <property type="term" value="P:protein insertion into membrane"/>
    <property type="evidence" value="ECO:0007669"/>
    <property type="project" value="TreeGrafter"/>
</dbReference>
<dbReference type="RefSeq" id="WP_249301236.1">
    <property type="nucleotide sequence ID" value="NZ_JACRSP010000005.1"/>
</dbReference>
<dbReference type="InterPro" id="IPR001708">
    <property type="entry name" value="YidC/ALB3/OXA1/COX18"/>
</dbReference>
<dbReference type="PANTHER" id="PTHR12428:SF65">
    <property type="entry name" value="CYTOCHROME C OXIDASE ASSEMBLY PROTEIN COX18, MITOCHONDRIAL"/>
    <property type="match status" value="1"/>
</dbReference>
<keyword evidence="6 11" id="KW-1133">Transmembrane helix</keyword>
<dbReference type="Pfam" id="PF02096">
    <property type="entry name" value="60KD_IMP"/>
    <property type="match status" value="1"/>
</dbReference>
<organism evidence="13 14">
    <name type="scientific">Feifania hominis</name>
    <dbReference type="NCBI Taxonomy" id="2763660"/>
    <lineage>
        <taxon>Bacteria</taxon>
        <taxon>Bacillati</taxon>
        <taxon>Bacillota</taxon>
        <taxon>Clostridia</taxon>
        <taxon>Eubacteriales</taxon>
        <taxon>Feifaniaceae</taxon>
        <taxon>Feifania</taxon>
    </lineage>
</organism>
<dbReference type="GO" id="GO:0015031">
    <property type="term" value="P:protein transport"/>
    <property type="evidence" value="ECO:0007669"/>
    <property type="project" value="UniProtKB-KW"/>
</dbReference>
<evidence type="ECO:0000256" key="7">
    <source>
        <dbReference type="ARBA" id="ARBA00023136"/>
    </source>
</evidence>
<accession>A0A926DFU1</accession>
<feature type="region of interest" description="Disordered" evidence="10">
    <location>
        <begin position="302"/>
        <end position="347"/>
    </location>
</feature>
<keyword evidence="7 11" id="KW-0472">Membrane</keyword>
<evidence type="ECO:0000256" key="9">
    <source>
        <dbReference type="RuleBase" id="RU003945"/>
    </source>
</evidence>
<evidence type="ECO:0000256" key="3">
    <source>
        <dbReference type="ARBA" id="ARBA00022475"/>
    </source>
</evidence>
<keyword evidence="4 9" id="KW-0812">Transmembrane</keyword>